<evidence type="ECO:0000256" key="5">
    <source>
        <dbReference type="ARBA" id="ARBA00023136"/>
    </source>
</evidence>
<evidence type="ECO:0000256" key="1">
    <source>
        <dbReference type="ARBA" id="ARBA00004651"/>
    </source>
</evidence>
<feature type="transmembrane region" description="Helical" evidence="6">
    <location>
        <begin position="276"/>
        <end position="301"/>
    </location>
</feature>
<feature type="transmembrane region" description="Helical" evidence="6">
    <location>
        <begin position="9"/>
        <end position="31"/>
    </location>
</feature>
<protein>
    <submittedName>
        <fullName evidence="7">Simple sugar transport system permease protein</fullName>
    </submittedName>
</protein>
<keyword evidence="3 6" id="KW-0812">Transmembrane</keyword>
<organism evidence="7 8">
    <name type="scientific">Desulfosporosinus hippei DSM 8344</name>
    <dbReference type="NCBI Taxonomy" id="1121419"/>
    <lineage>
        <taxon>Bacteria</taxon>
        <taxon>Bacillati</taxon>
        <taxon>Bacillota</taxon>
        <taxon>Clostridia</taxon>
        <taxon>Eubacteriales</taxon>
        <taxon>Desulfitobacteriaceae</taxon>
        <taxon>Desulfosporosinus</taxon>
    </lineage>
</organism>
<dbReference type="GO" id="GO:0005886">
    <property type="term" value="C:plasma membrane"/>
    <property type="evidence" value="ECO:0007669"/>
    <property type="project" value="UniProtKB-SubCell"/>
</dbReference>
<dbReference type="GO" id="GO:0022857">
    <property type="term" value="F:transmembrane transporter activity"/>
    <property type="evidence" value="ECO:0007669"/>
    <property type="project" value="InterPro"/>
</dbReference>
<dbReference type="CDD" id="cd06580">
    <property type="entry name" value="TM_PBP1_transp_TpRbsC_like"/>
    <property type="match status" value="1"/>
</dbReference>
<dbReference type="InterPro" id="IPR001851">
    <property type="entry name" value="ABC_transp_permease"/>
</dbReference>
<evidence type="ECO:0000313" key="8">
    <source>
        <dbReference type="Proteomes" id="UP000198656"/>
    </source>
</evidence>
<feature type="transmembrane region" description="Helical" evidence="6">
    <location>
        <begin position="313"/>
        <end position="336"/>
    </location>
</feature>
<gene>
    <name evidence="7" type="ORF">SAMN05443529_12314</name>
</gene>
<sequence length="355" mass="38144">MMQAKLRDLLITNILAIVLGLVASGLMLLFLGKNPVNAYSVLITSVVRDGYTFADIFVKATPLMFTALAFAFTYKANLYNIGAQGQFYIGAVIAAAGSLFLQNILPGWLVLIITLVLTIVGGGLWGAFIGFVKARYNSNEFLVSMMSTYVALAIMNYLLRTFLIEGKAEYPQTDALAAAVWLPRLIPGTRLHIGFVLAVLACVGVWVLLYKTTLGYRIRAVGYNAGAAEMSGINAKKLYILAFFISGALAGVAGFTEVNGVQHMLVQGFNPDLGAAGIGIAILANGNPIGIIFAATLFGALKVGGTIMGQMSGIPSSIIELMQGFVMVFVILSYFVRTWLENNREKRKLQKAVAK</sequence>
<dbReference type="Proteomes" id="UP000198656">
    <property type="component" value="Unassembled WGS sequence"/>
</dbReference>
<evidence type="ECO:0000313" key="7">
    <source>
        <dbReference type="EMBL" id="SDH96296.1"/>
    </source>
</evidence>
<keyword evidence="7" id="KW-0762">Sugar transport</keyword>
<keyword evidence="5 6" id="KW-0472">Membrane</keyword>
<feature type="transmembrane region" description="Helical" evidence="6">
    <location>
        <begin position="141"/>
        <end position="159"/>
    </location>
</feature>
<evidence type="ECO:0000256" key="3">
    <source>
        <dbReference type="ARBA" id="ARBA00022692"/>
    </source>
</evidence>
<evidence type="ECO:0000256" key="4">
    <source>
        <dbReference type="ARBA" id="ARBA00022989"/>
    </source>
</evidence>
<proteinExistence type="predicted"/>
<keyword evidence="7" id="KW-0813">Transport</keyword>
<comment type="subcellular location">
    <subcellularLocation>
        <location evidence="1">Cell membrane</location>
        <topology evidence="1">Multi-pass membrane protein</topology>
    </subcellularLocation>
</comment>
<accession>A0A1G8GPN0</accession>
<keyword evidence="4 6" id="KW-1133">Transmembrane helix</keyword>
<dbReference type="Pfam" id="PF02653">
    <property type="entry name" value="BPD_transp_2"/>
    <property type="match status" value="1"/>
</dbReference>
<evidence type="ECO:0000256" key="6">
    <source>
        <dbReference type="SAM" id="Phobius"/>
    </source>
</evidence>
<keyword evidence="8" id="KW-1185">Reference proteome</keyword>
<keyword evidence="2" id="KW-1003">Cell membrane</keyword>
<dbReference type="RefSeq" id="WP_345788541.1">
    <property type="nucleotide sequence ID" value="NZ_FNCP01000023.1"/>
</dbReference>
<dbReference type="AlphaFoldDB" id="A0A1G8GPN0"/>
<feature type="transmembrane region" description="Helical" evidence="6">
    <location>
        <begin position="108"/>
        <end position="129"/>
    </location>
</feature>
<dbReference type="STRING" id="1121419.SAMN05443529_12314"/>
<feature type="transmembrane region" description="Helical" evidence="6">
    <location>
        <begin position="51"/>
        <end position="73"/>
    </location>
</feature>
<feature type="transmembrane region" description="Helical" evidence="6">
    <location>
        <begin position="238"/>
        <end position="256"/>
    </location>
</feature>
<dbReference type="PANTHER" id="PTHR47089:SF1">
    <property type="entry name" value="GUANOSINE ABC TRANSPORTER PERMEASE PROTEIN NUPP"/>
    <property type="match status" value="1"/>
</dbReference>
<name>A0A1G8GPN0_9FIRM</name>
<feature type="transmembrane region" description="Helical" evidence="6">
    <location>
        <begin position="191"/>
        <end position="210"/>
    </location>
</feature>
<evidence type="ECO:0000256" key="2">
    <source>
        <dbReference type="ARBA" id="ARBA00022475"/>
    </source>
</evidence>
<dbReference type="EMBL" id="FNCP01000023">
    <property type="protein sequence ID" value="SDH96296.1"/>
    <property type="molecule type" value="Genomic_DNA"/>
</dbReference>
<dbReference type="PANTHER" id="PTHR47089">
    <property type="entry name" value="ABC TRANSPORTER, PERMEASE PROTEIN"/>
    <property type="match status" value="1"/>
</dbReference>
<feature type="transmembrane region" description="Helical" evidence="6">
    <location>
        <begin position="85"/>
        <end position="102"/>
    </location>
</feature>
<reference evidence="8" key="1">
    <citation type="submission" date="2016-10" db="EMBL/GenBank/DDBJ databases">
        <authorList>
            <person name="Varghese N."/>
            <person name="Submissions S."/>
        </authorList>
    </citation>
    <scope>NUCLEOTIDE SEQUENCE [LARGE SCALE GENOMIC DNA]</scope>
    <source>
        <strain evidence="8">DSM 8344</strain>
    </source>
</reference>